<protein>
    <submittedName>
        <fullName evidence="1">Uncharacterized protein</fullName>
    </submittedName>
</protein>
<dbReference type="Proteomes" id="UP001500843">
    <property type="component" value="Unassembled WGS sequence"/>
</dbReference>
<reference evidence="2" key="1">
    <citation type="journal article" date="2019" name="Int. J. Syst. Evol. Microbiol.">
        <title>The Global Catalogue of Microorganisms (GCM) 10K type strain sequencing project: providing services to taxonomists for standard genome sequencing and annotation.</title>
        <authorList>
            <consortium name="The Broad Institute Genomics Platform"/>
            <consortium name="The Broad Institute Genome Sequencing Center for Infectious Disease"/>
            <person name="Wu L."/>
            <person name="Ma J."/>
        </authorList>
    </citation>
    <scope>NUCLEOTIDE SEQUENCE [LARGE SCALE GENOMIC DNA]</scope>
    <source>
        <strain evidence="2">JCM 17975</strain>
    </source>
</reference>
<dbReference type="EMBL" id="BAABHM010000032">
    <property type="protein sequence ID" value="GAA4719664.1"/>
    <property type="molecule type" value="Genomic_DNA"/>
</dbReference>
<gene>
    <name evidence="1" type="ORF">GCM10023198_49550</name>
</gene>
<evidence type="ECO:0000313" key="1">
    <source>
        <dbReference type="EMBL" id="GAA4719664.1"/>
    </source>
</evidence>
<comment type="caution">
    <text evidence="1">The sequence shown here is derived from an EMBL/GenBank/DDBJ whole genome shotgun (WGS) entry which is preliminary data.</text>
</comment>
<sequence length="104" mass="11545">MVAPRSAAARLFFVRTSATLDGLSVKVVDVDEPRGFVLVHATYPASTSVHDQLAQPLHPDLRLDNDGATASNWFGWIAFDRLSDVRETVEDLDPLRDETPPLTW</sequence>
<name>A0ABP8Y2D6_9MICO</name>
<organism evidence="1 2">
    <name type="scientific">Promicromonospora umidemergens</name>
    <dbReference type="NCBI Taxonomy" id="629679"/>
    <lineage>
        <taxon>Bacteria</taxon>
        <taxon>Bacillati</taxon>
        <taxon>Actinomycetota</taxon>
        <taxon>Actinomycetes</taxon>
        <taxon>Micrococcales</taxon>
        <taxon>Promicromonosporaceae</taxon>
        <taxon>Promicromonospora</taxon>
    </lineage>
</organism>
<evidence type="ECO:0000313" key="2">
    <source>
        <dbReference type="Proteomes" id="UP001500843"/>
    </source>
</evidence>
<accession>A0ABP8Y2D6</accession>
<keyword evidence="2" id="KW-1185">Reference proteome</keyword>
<proteinExistence type="predicted"/>